<dbReference type="GO" id="GO:0001508">
    <property type="term" value="P:action potential"/>
    <property type="evidence" value="ECO:0007669"/>
    <property type="project" value="TreeGrafter"/>
</dbReference>
<dbReference type="FunFam" id="3.30.710.10:FF:000002">
    <property type="entry name" value="Potassium voltage-gated channel subfamily C member 2"/>
    <property type="match status" value="1"/>
</dbReference>
<evidence type="ECO:0000256" key="5">
    <source>
        <dbReference type="ARBA" id="ARBA00023065"/>
    </source>
</evidence>
<dbReference type="PANTHER" id="PTHR11537:SF252">
    <property type="entry name" value="POTASSIUM VOLTAGE-GATED CHANNEL PROTEIN SHAW"/>
    <property type="match status" value="1"/>
</dbReference>
<evidence type="ECO:0000313" key="10">
    <source>
        <dbReference type="Proteomes" id="UP001163046"/>
    </source>
</evidence>
<dbReference type="GO" id="GO:0008076">
    <property type="term" value="C:voltage-gated potassium channel complex"/>
    <property type="evidence" value="ECO:0007669"/>
    <property type="project" value="InterPro"/>
</dbReference>
<feature type="domain" description="BTB" evidence="8">
    <location>
        <begin position="19"/>
        <end position="122"/>
    </location>
</feature>
<dbReference type="Gene3D" id="3.30.710.10">
    <property type="entry name" value="Potassium Channel Kv1.1, Chain A"/>
    <property type="match status" value="1"/>
</dbReference>
<dbReference type="SMART" id="SM00225">
    <property type="entry name" value="BTB"/>
    <property type="match status" value="1"/>
</dbReference>
<reference evidence="9" key="1">
    <citation type="submission" date="2023-01" db="EMBL/GenBank/DDBJ databases">
        <title>Genome assembly of the deep-sea coral Lophelia pertusa.</title>
        <authorList>
            <person name="Herrera S."/>
            <person name="Cordes E."/>
        </authorList>
    </citation>
    <scope>NUCLEOTIDE SEQUENCE</scope>
    <source>
        <strain evidence="9">USNM1676648</strain>
        <tissue evidence="9">Polyp</tissue>
    </source>
</reference>
<dbReference type="InterPro" id="IPR028325">
    <property type="entry name" value="VG_K_chnl"/>
</dbReference>
<evidence type="ECO:0000259" key="8">
    <source>
        <dbReference type="SMART" id="SM00225"/>
    </source>
</evidence>
<keyword evidence="5" id="KW-0406">Ion transport</keyword>
<comment type="subcellular location">
    <subcellularLocation>
        <location evidence="1">Membrane</location>
        <topology evidence="1">Multi-pass membrane protein</topology>
    </subcellularLocation>
</comment>
<dbReference type="Pfam" id="PF02214">
    <property type="entry name" value="BTB_2"/>
    <property type="match status" value="1"/>
</dbReference>
<organism evidence="9 10">
    <name type="scientific">Desmophyllum pertusum</name>
    <dbReference type="NCBI Taxonomy" id="174260"/>
    <lineage>
        <taxon>Eukaryota</taxon>
        <taxon>Metazoa</taxon>
        <taxon>Cnidaria</taxon>
        <taxon>Anthozoa</taxon>
        <taxon>Hexacorallia</taxon>
        <taxon>Scleractinia</taxon>
        <taxon>Caryophylliina</taxon>
        <taxon>Caryophylliidae</taxon>
        <taxon>Desmophyllum</taxon>
    </lineage>
</organism>
<evidence type="ECO:0000256" key="4">
    <source>
        <dbReference type="ARBA" id="ARBA00022989"/>
    </source>
</evidence>
<keyword evidence="6" id="KW-0472">Membrane</keyword>
<name>A0A9W9YAF5_9CNID</name>
<gene>
    <name evidence="9" type="ORF">OS493_025054</name>
</gene>
<evidence type="ECO:0000256" key="7">
    <source>
        <dbReference type="ARBA" id="ARBA00023303"/>
    </source>
</evidence>
<dbReference type="AlphaFoldDB" id="A0A9W9YAF5"/>
<dbReference type="SUPFAM" id="SSF54695">
    <property type="entry name" value="POZ domain"/>
    <property type="match status" value="1"/>
</dbReference>
<keyword evidence="10" id="KW-1185">Reference proteome</keyword>
<evidence type="ECO:0000313" key="9">
    <source>
        <dbReference type="EMBL" id="KAJ7328180.1"/>
    </source>
</evidence>
<dbReference type="OrthoDB" id="10025005at2759"/>
<dbReference type="InterPro" id="IPR003131">
    <property type="entry name" value="T1-type_BTB"/>
</dbReference>
<proteinExistence type="predicted"/>
<dbReference type="PANTHER" id="PTHR11537">
    <property type="entry name" value="VOLTAGE-GATED POTASSIUM CHANNEL"/>
    <property type="match status" value="1"/>
</dbReference>
<comment type="caution">
    <text evidence="9">The sequence shown here is derived from an EMBL/GenBank/DDBJ whole genome shotgun (WGS) entry which is preliminary data.</text>
</comment>
<protein>
    <recommendedName>
        <fullName evidence="8">BTB domain-containing protein</fullName>
    </recommendedName>
</protein>
<keyword evidence="7" id="KW-0407">Ion channel</keyword>
<dbReference type="InterPro" id="IPR011333">
    <property type="entry name" value="SKP1/BTB/POZ_sf"/>
</dbReference>
<evidence type="ECO:0000256" key="1">
    <source>
        <dbReference type="ARBA" id="ARBA00004141"/>
    </source>
</evidence>
<keyword evidence="4" id="KW-1133">Transmembrane helix</keyword>
<evidence type="ECO:0000256" key="3">
    <source>
        <dbReference type="ARBA" id="ARBA00022692"/>
    </source>
</evidence>
<dbReference type="InterPro" id="IPR000210">
    <property type="entry name" value="BTB/POZ_dom"/>
</dbReference>
<accession>A0A9W9YAF5</accession>
<dbReference type="InterPro" id="IPR003974">
    <property type="entry name" value="K_chnl_volt-dep_Kv3"/>
</dbReference>
<dbReference type="EMBL" id="MU827797">
    <property type="protein sequence ID" value="KAJ7328180.1"/>
    <property type="molecule type" value="Genomic_DNA"/>
</dbReference>
<dbReference type="GO" id="GO:0005251">
    <property type="term" value="F:delayed rectifier potassium channel activity"/>
    <property type="evidence" value="ECO:0007669"/>
    <property type="project" value="TreeGrafter"/>
</dbReference>
<dbReference type="Proteomes" id="UP001163046">
    <property type="component" value="Unassembled WGS sequence"/>
</dbReference>
<evidence type="ECO:0000256" key="6">
    <source>
        <dbReference type="ARBA" id="ARBA00023136"/>
    </source>
</evidence>
<keyword evidence="3" id="KW-0812">Transmembrane</keyword>
<dbReference type="PRINTS" id="PR01498">
    <property type="entry name" value="SHAWCHANNEL"/>
</dbReference>
<evidence type="ECO:0000256" key="2">
    <source>
        <dbReference type="ARBA" id="ARBA00022448"/>
    </source>
</evidence>
<dbReference type="GO" id="GO:0051260">
    <property type="term" value="P:protein homooligomerization"/>
    <property type="evidence" value="ECO:0007669"/>
    <property type="project" value="InterPro"/>
</dbReference>
<keyword evidence="2" id="KW-0813">Transport</keyword>
<sequence length="164" mass="19113">MAGKISTSGDNMFDVLRNDRITINVGGFRHNTFLTTLKNIPDTRLSWIAENHPNSSDYDPVLGEYFFDRHPRIFTEVLNYYRIGKLHCPVDVCSALFQEELSYWGINERDIEPCCWVLYKRQMNTEETLKTFHLDNARKASRDGCDNSKGKESGRLLVYLDPRR</sequence>